<evidence type="ECO:0000313" key="1">
    <source>
        <dbReference type="EMBL" id="KAJ6388125.1"/>
    </source>
</evidence>
<evidence type="ECO:0000313" key="2">
    <source>
        <dbReference type="Proteomes" id="UP001141253"/>
    </source>
</evidence>
<protein>
    <submittedName>
        <fullName evidence="1">Uncharacterized protein</fullName>
    </submittedName>
</protein>
<dbReference type="Proteomes" id="UP001141253">
    <property type="component" value="Chromosome 3"/>
</dbReference>
<comment type="caution">
    <text evidence="1">The sequence shown here is derived from an EMBL/GenBank/DDBJ whole genome shotgun (WGS) entry which is preliminary data.</text>
</comment>
<dbReference type="EMBL" id="JAPFFI010000007">
    <property type="protein sequence ID" value="KAJ6388125.1"/>
    <property type="molecule type" value="Genomic_DNA"/>
</dbReference>
<proteinExistence type="predicted"/>
<name>A0ABQ9BPC5_9ROSI</name>
<reference evidence="1" key="1">
    <citation type="submission" date="2022-10" db="EMBL/GenBank/DDBJ databases">
        <authorList>
            <person name="Hyden B.L."/>
            <person name="Feng K."/>
            <person name="Yates T."/>
            <person name="Jawdy S."/>
            <person name="Smart L.B."/>
            <person name="Muchero W."/>
        </authorList>
    </citation>
    <scope>NUCLEOTIDE SEQUENCE</scope>
    <source>
        <tissue evidence="1">Shoot tip</tissue>
    </source>
</reference>
<reference evidence="1" key="2">
    <citation type="journal article" date="2023" name="Int. J. Mol. Sci.">
        <title>De Novo Assembly and Annotation of 11 Diverse Shrub Willow (Salix) Genomes Reveals Novel Gene Organization in Sex-Linked Regions.</title>
        <authorList>
            <person name="Hyden B."/>
            <person name="Feng K."/>
            <person name="Yates T.B."/>
            <person name="Jawdy S."/>
            <person name="Cereghino C."/>
            <person name="Smart L.B."/>
            <person name="Muchero W."/>
        </authorList>
    </citation>
    <scope>NUCLEOTIDE SEQUENCE</scope>
    <source>
        <tissue evidence="1">Shoot tip</tissue>
    </source>
</reference>
<sequence>MDIDPFWITGGCFIITDLNFMATARSLSVFENTAKLQAMVLFSWSSLDRSSSCSSRRFIQEFHSFLAIYTNKSFYHTNQSTRIKVQATFWNHCGCCCCYDKQRHHHDGFCHSWFCFKSPVQSSFP</sequence>
<organism evidence="1 2">
    <name type="scientific">Salix suchowensis</name>
    <dbReference type="NCBI Taxonomy" id="1278906"/>
    <lineage>
        <taxon>Eukaryota</taxon>
        <taxon>Viridiplantae</taxon>
        <taxon>Streptophyta</taxon>
        <taxon>Embryophyta</taxon>
        <taxon>Tracheophyta</taxon>
        <taxon>Spermatophyta</taxon>
        <taxon>Magnoliopsida</taxon>
        <taxon>eudicotyledons</taxon>
        <taxon>Gunneridae</taxon>
        <taxon>Pentapetalae</taxon>
        <taxon>rosids</taxon>
        <taxon>fabids</taxon>
        <taxon>Malpighiales</taxon>
        <taxon>Salicaceae</taxon>
        <taxon>Saliceae</taxon>
        <taxon>Salix</taxon>
    </lineage>
</organism>
<gene>
    <name evidence="1" type="ORF">OIU77_026656</name>
</gene>
<accession>A0ABQ9BPC5</accession>
<keyword evidence="2" id="KW-1185">Reference proteome</keyword>